<comment type="caution">
    <text evidence="1">The sequence shown here is derived from an EMBL/GenBank/DDBJ whole genome shotgun (WGS) entry which is preliminary data.</text>
</comment>
<dbReference type="RefSeq" id="WP_130019199.1">
    <property type="nucleotide sequence ID" value="NZ_SEWF01000002.1"/>
</dbReference>
<keyword evidence="2" id="KW-1185">Reference proteome</keyword>
<dbReference type="OrthoDB" id="947646at2"/>
<accession>A0A4Q5M645</accession>
<gene>
    <name evidence="1" type="ORF">EWM59_01635</name>
</gene>
<evidence type="ECO:0000313" key="1">
    <source>
        <dbReference type="EMBL" id="RYU97417.1"/>
    </source>
</evidence>
<dbReference type="AlphaFoldDB" id="A0A4Q5M645"/>
<organism evidence="1 2">
    <name type="scientific">Emticicia agri</name>
    <dbReference type="NCBI Taxonomy" id="2492393"/>
    <lineage>
        <taxon>Bacteria</taxon>
        <taxon>Pseudomonadati</taxon>
        <taxon>Bacteroidota</taxon>
        <taxon>Cytophagia</taxon>
        <taxon>Cytophagales</taxon>
        <taxon>Leadbetterellaceae</taxon>
        <taxon>Emticicia</taxon>
    </lineage>
</organism>
<dbReference type="Proteomes" id="UP000293162">
    <property type="component" value="Unassembled WGS sequence"/>
</dbReference>
<sequence length="197" mass="22417">MKTIVPAQREGTAYDTISERIFPTEKLAKAHFQVAKDRLLAINHWHKVTAEEKTVFGLVNGRGEQVERMPAIGDFIRIDIPGPMNHTGDGFDWVIIEDIFEDEEIHEEFISIRVRPSSNPEKHNTEIAHFFDDMATSTFIVKRENNKISAEVHGRNEKPNLDELSLMDKIRNTFVAFGGILGGSKIQWKSFTEGLLV</sequence>
<evidence type="ECO:0000313" key="2">
    <source>
        <dbReference type="Proteomes" id="UP000293162"/>
    </source>
</evidence>
<name>A0A4Q5M645_9BACT</name>
<dbReference type="EMBL" id="SEWF01000002">
    <property type="protein sequence ID" value="RYU97417.1"/>
    <property type="molecule type" value="Genomic_DNA"/>
</dbReference>
<reference evidence="1 2" key="1">
    <citation type="submission" date="2019-02" db="EMBL/GenBank/DDBJ databases">
        <title>Bacterial novel species Emticicia sp. 17J42-9 isolated from soil.</title>
        <authorList>
            <person name="Jung H.-Y."/>
        </authorList>
    </citation>
    <scope>NUCLEOTIDE SEQUENCE [LARGE SCALE GENOMIC DNA]</scope>
    <source>
        <strain evidence="1 2">17J42-9</strain>
    </source>
</reference>
<proteinExistence type="predicted"/>
<protein>
    <submittedName>
        <fullName evidence="1">Uncharacterized protein</fullName>
    </submittedName>
</protein>